<feature type="region of interest" description="Disordered" evidence="5">
    <location>
        <begin position="390"/>
        <end position="430"/>
    </location>
</feature>
<keyword evidence="3" id="KW-0804">Transcription</keyword>
<evidence type="ECO:0000256" key="3">
    <source>
        <dbReference type="ARBA" id="ARBA00023163"/>
    </source>
</evidence>
<keyword evidence="2 4" id="KW-0238">DNA-binding</keyword>
<feature type="DNA-binding region" description="H-T-H motif" evidence="4">
    <location>
        <begin position="34"/>
        <end position="53"/>
    </location>
</feature>
<dbReference type="PROSITE" id="PS50977">
    <property type="entry name" value="HTH_TETR_2"/>
    <property type="match status" value="1"/>
</dbReference>
<dbReference type="Gene3D" id="1.10.357.10">
    <property type="entry name" value="Tetracycline Repressor, domain 2"/>
    <property type="match status" value="1"/>
</dbReference>
<feature type="domain" description="HTH tetR-type" evidence="6">
    <location>
        <begin position="11"/>
        <end position="71"/>
    </location>
</feature>
<evidence type="ECO:0000259" key="6">
    <source>
        <dbReference type="PROSITE" id="PS50977"/>
    </source>
</evidence>
<evidence type="ECO:0000313" key="8">
    <source>
        <dbReference type="Proteomes" id="UP001612928"/>
    </source>
</evidence>
<protein>
    <submittedName>
        <fullName evidence="7">Helix-turn-helix domain-containing protein</fullName>
    </submittedName>
</protein>
<dbReference type="InterPro" id="IPR050109">
    <property type="entry name" value="HTH-type_TetR-like_transc_reg"/>
</dbReference>
<dbReference type="Pfam" id="PF00440">
    <property type="entry name" value="TetR_N"/>
    <property type="match status" value="1"/>
</dbReference>
<dbReference type="PRINTS" id="PR00455">
    <property type="entry name" value="HTHTETR"/>
</dbReference>
<comment type="caution">
    <text evidence="7">The sequence shown here is derived from an EMBL/GenBank/DDBJ whole genome shotgun (WGS) entry which is preliminary data.</text>
</comment>
<dbReference type="EMBL" id="JBITMB010000002">
    <property type="protein sequence ID" value="MFI7440255.1"/>
    <property type="molecule type" value="Genomic_DNA"/>
</dbReference>
<keyword evidence="8" id="KW-1185">Reference proteome</keyword>
<reference evidence="7 8" key="1">
    <citation type="submission" date="2024-10" db="EMBL/GenBank/DDBJ databases">
        <title>The Natural Products Discovery Center: Release of the First 8490 Sequenced Strains for Exploring Actinobacteria Biosynthetic Diversity.</title>
        <authorList>
            <person name="Kalkreuter E."/>
            <person name="Kautsar S.A."/>
            <person name="Yang D."/>
            <person name="Bader C.D."/>
            <person name="Teijaro C.N."/>
            <person name="Fluegel L."/>
            <person name="Davis C.M."/>
            <person name="Simpson J.R."/>
            <person name="Lauterbach L."/>
            <person name="Steele A.D."/>
            <person name="Gui C."/>
            <person name="Meng S."/>
            <person name="Li G."/>
            <person name="Viehrig K."/>
            <person name="Ye F."/>
            <person name="Su P."/>
            <person name="Kiefer A.F."/>
            <person name="Nichols A."/>
            <person name="Cepeda A.J."/>
            <person name="Yan W."/>
            <person name="Fan B."/>
            <person name="Jiang Y."/>
            <person name="Adhikari A."/>
            <person name="Zheng C.-J."/>
            <person name="Schuster L."/>
            <person name="Cowan T.M."/>
            <person name="Smanski M.J."/>
            <person name="Chevrette M.G."/>
            <person name="De Carvalho L.P.S."/>
            <person name="Shen B."/>
        </authorList>
    </citation>
    <scope>NUCLEOTIDE SEQUENCE [LARGE SCALE GENOMIC DNA]</scope>
    <source>
        <strain evidence="7 8">NPDC049503</strain>
    </source>
</reference>
<evidence type="ECO:0000256" key="5">
    <source>
        <dbReference type="SAM" id="MobiDB-lite"/>
    </source>
</evidence>
<gene>
    <name evidence="7" type="ORF">ACIBP5_09860</name>
</gene>
<dbReference type="InterPro" id="IPR001647">
    <property type="entry name" value="HTH_TetR"/>
</dbReference>
<evidence type="ECO:0000256" key="2">
    <source>
        <dbReference type="ARBA" id="ARBA00023125"/>
    </source>
</evidence>
<sequence>MARITRAESQERNRARILAAARAEFAERGFGDVRIDDIAERAELTRGAVYSNFPGKRALFFAALADRPAPGPALPDRPALDRPALDLPAADRAALDQAASDRPVGGGRGRGADGTVRGALGAVARSWMDQVVAGGVADVRPGTGGDRAVSGRMERDLLPLVQAEESSRQAYAQLMTVHATLFGLALERLGDARGRRLVRVAGAALTLLQGAAELAAVSPELVRPADVVSACERLADLDFGPGPLTPPARVRPYPVDLPWAPPPVAEALRGAPAGLGGDGLVVFLGLRRLSALEDVLRAVPPDAPVAAVAVTGDPAELGPLARLVLARLGDHLRPAVPPAAWPPVRVVVDDLGAVAAAAGLPSPGDDTETAVRVSGGRLAARADGRCAGHVLATHPYGEGPDGRMDDGPDGRMDDGPDGRVGRGTGEGGPR</sequence>
<feature type="compositionally biased region" description="Gly residues" evidence="5">
    <location>
        <begin position="421"/>
        <end position="430"/>
    </location>
</feature>
<evidence type="ECO:0000256" key="1">
    <source>
        <dbReference type="ARBA" id="ARBA00023015"/>
    </source>
</evidence>
<evidence type="ECO:0000256" key="4">
    <source>
        <dbReference type="PROSITE-ProRule" id="PRU00335"/>
    </source>
</evidence>
<evidence type="ECO:0000313" key="7">
    <source>
        <dbReference type="EMBL" id="MFI7440255.1"/>
    </source>
</evidence>
<dbReference type="SUPFAM" id="SSF46689">
    <property type="entry name" value="Homeodomain-like"/>
    <property type="match status" value="1"/>
</dbReference>
<proteinExistence type="predicted"/>
<dbReference type="PANTHER" id="PTHR30055">
    <property type="entry name" value="HTH-TYPE TRANSCRIPTIONAL REGULATOR RUTR"/>
    <property type="match status" value="1"/>
</dbReference>
<name>A0ABW8A0F0_9ACTN</name>
<dbReference type="InterPro" id="IPR009057">
    <property type="entry name" value="Homeodomain-like_sf"/>
</dbReference>
<feature type="compositionally biased region" description="Basic and acidic residues" evidence="5">
    <location>
        <begin position="400"/>
        <end position="420"/>
    </location>
</feature>
<dbReference type="Proteomes" id="UP001612928">
    <property type="component" value="Unassembled WGS sequence"/>
</dbReference>
<accession>A0ABW8A0F0</accession>
<organism evidence="7 8">
    <name type="scientific">Nonomuraea indica</name>
    <dbReference type="NCBI Taxonomy" id="1581193"/>
    <lineage>
        <taxon>Bacteria</taxon>
        <taxon>Bacillati</taxon>
        <taxon>Actinomycetota</taxon>
        <taxon>Actinomycetes</taxon>
        <taxon>Streptosporangiales</taxon>
        <taxon>Streptosporangiaceae</taxon>
        <taxon>Nonomuraea</taxon>
    </lineage>
</organism>
<dbReference type="RefSeq" id="WP_397019947.1">
    <property type="nucleotide sequence ID" value="NZ_JBITMB010000002.1"/>
</dbReference>
<keyword evidence="1" id="KW-0805">Transcription regulation</keyword>
<dbReference type="PANTHER" id="PTHR30055:SF234">
    <property type="entry name" value="HTH-TYPE TRANSCRIPTIONAL REGULATOR BETI"/>
    <property type="match status" value="1"/>
</dbReference>